<comment type="caution">
    <text evidence="3">The sequence shown here is derived from an EMBL/GenBank/DDBJ whole genome shotgun (WGS) entry which is preliminary data.</text>
</comment>
<evidence type="ECO:0000313" key="4">
    <source>
        <dbReference type="Proteomes" id="UP000489600"/>
    </source>
</evidence>
<keyword evidence="2" id="KW-1133">Transmembrane helix</keyword>
<accession>A0A565BPJ5</accession>
<sequence>MELKGSELGSVIGSLGEFLIGLAVLIIALLNGYQLYMWMKGRVAPPSPTPQAPPRVLPQLPVSVP</sequence>
<evidence type="ECO:0000313" key="3">
    <source>
        <dbReference type="EMBL" id="VVB03486.1"/>
    </source>
</evidence>
<feature type="transmembrane region" description="Helical" evidence="2">
    <location>
        <begin position="12"/>
        <end position="33"/>
    </location>
</feature>
<dbReference type="AlphaFoldDB" id="A0A565BPJ5"/>
<feature type="region of interest" description="Disordered" evidence="1">
    <location>
        <begin position="45"/>
        <end position="65"/>
    </location>
</feature>
<dbReference type="EMBL" id="CABITT030000004">
    <property type="protein sequence ID" value="VVB03486.1"/>
    <property type="molecule type" value="Genomic_DNA"/>
</dbReference>
<reference evidence="3" key="1">
    <citation type="submission" date="2019-07" db="EMBL/GenBank/DDBJ databases">
        <authorList>
            <person name="Dittberner H."/>
        </authorList>
    </citation>
    <scope>NUCLEOTIDE SEQUENCE [LARGE SCALE GENOMIC DNA]</scope>
</reference>
<keyword evidence="2" id="KW-0812">Transmembrane</keyword>
<organism evidence="3 4">
    <name type="scientific">Arabis nemorensis</name>
    <dbReference type="NCBI Taxonomy" id="586526"/>
    <lineage>
        <taxon>Eukaryota</taxon>
        <taxon>Viridiplantae</taxon>
        <taxon>Streptophyta</taxon>
        <taxon>Embryophyta</taxon>
        <taxon>Tracheophyta</taxon>
        <taxon>Spermatophyta</taxon>
        <taxon>Magnoliopsida</taxon>
        <taxon>eudicotyledons</taxon>
        <taxon>Gunneridae</taxon>
        <taxon>Pentapetalae</taxon>
        <taxon>rosids</taxon>
        <taxon>malvids</taxon>
        <taxon>Brassicales</taxon>
        <taxon>Brassicaceae</taxon>
        <taxon>Arabideae</taxon>
        <taxon>Arabis</taxon>
    </lineage>
</organism>
<name>A0A565BPJ5_9BRAS</name>
<keyword evidence="4" id="KW-1185">Reference proteome</keyword>
<proteinExistence type="predicted"/>
<evidence type="ECO:0000256" key="2">
    <source>
        <dbReference type="SAM" id="Phobius"/>
    </source>
</evidence>
<protein>
    <submittedName>
        <fullName evidence="3">Uncharacterized protein</fullName>
    </submittedName>
</protein>
<keyword evidence="2" id="KW-0472">Membrane</keyword>
<feature type="compositionally biased region" description="Pro residues" evidence="1">
    <location>
        <begin position="45"/>
        <end position="56"/>
    </location>
</feature>
<dbReference type="Proteomes" id="UP000489600">
    <property type="component" value="Unassembled WGS sequence"/>
</dbReference>
<gene>
    <name evidence="3" type="ORF">ANE_LOCUS13930</name>
</gene>
<evidence type="ECO:0000256" key="1">
    <source>
        <dbReference type="SAM" id="MobiDB-lite"/>
    </source>
</evidence>